<evidence type="ECO:0000313" key="1">
    <source>
        <dbReference type="EMBL" id="CAB3977902.1"/>
    </source>
</evidence>
<evidence type="ECO:0000313" key="2">
    <source>
        <dbReference type="Proteomes" id="UP001152795"/>
    </source>
</evidence>
<reference evidence="1" key="1">
    <citation type="submission" date="2020-04" db="EMBL/GenBank/DDBJ databases">
        <authorList>
            <person name="Alioto T."/>
            <person name="Alioto T."/>
            <person name="Gomez Garrido J."/>
        </authorList>
    </citation>
    <scope>NUCLEOTIDE SEQUENCE</scope>
    <source>
        <strain evidence="1">A484AB</strain>
    </source>
</reference>
<organism evidence="1 2">
    <name type="scientific">Paramuricea clavata</name>
    <name type="common">Red gorgonian</name>
    <name type="synonym">Violescent sea-whip</name>
    <dbReference type="NCBI Taxonomy" id="317549"/>
    <lineage>
        <taxon>Eukaryota</taxon>
        <taxon>Metazoa</taxon>
        <taxon>Cnidaria</taxon>
        <taxon>Anthozoa</taxon>
        <taxon>Octocorallia</taxon>
        <taxon>Malacalcyonacea</taxon>
        <taxon>Plexauridae</taxon>
        <taxon>Paramuricea</taxon>
    </lineage>
</organism>
<dbReference type="EMBL" id="CACRXK020000078">
    <property type="protein sequence ID" value="CAB3977902.1"/>
    <property type="molecule type" value="Genomic_DNA"/>
</dbReference>
<sequence length="449" mass="50608">MKRARQSAAQDAEPIEEHDSGFVGPMELFNNFPHNDTFAETRTLELLPNPNTDNAEIYTFMHNRQDYGVLDLVDAKISANLSIKLANGNAPADDLNVAVNQAPLRYGWKTKAVYLNNQLITPQSSKENELENIHDFLTTVPSEYLDDKEITMMIRDTPGVMDNVTNLHHDTDATGNVNLGARERYVLLSRALVYRCIDKIDMLGRVKRYVPTSFDIKVVLTRLEHTKVFYGTAASCATVGLRMNDLKLIMPILKPNAQLSAAINSLRIQKGEECRFYKITHRHVALPILVGSRHITHKDIFNGARPTRLITKIVSQARYNGSYILSPYKCPFPNFVRFAVSINEAEIPPVISDAKEAYINLRQSLDRRHSEMPCTYSEYVSDFGMIVTDLSPNRDGFSQVLPNSTSGNLGIKIDFRVDTTVAQQLICVGEFRNQMSVGYGTQARLKYQV</sequence>
<protein>
    <submittedName>
        <fullName evidence="1">Uncharacterized protein</fullName>
    </submittedName>
</protein>
<dbReference type="Proteomes" id="UP001152795">
    <property type="component" value="Unassembled WGS sequence"/>
</dbReference>
<accession>A0A7D9D6W3</accession>
<gene>
    <name evidence="1" type="ORF">PACLA_8A077355</name>
</gene>
<dbReference type="AlphaFoldDB" id="A0A7D9D6W3"/>
<proteinExistence type="predicted"/>
<name>A0A7D9D6W3_PARCT</name>
<comment type="caution">
    <text evidence="1">The sequence shown here is derived from an EMBL/GenBank/DDBJ whole genome shotgun (WGS) entry which is preliminary data.</text>
</comment>
<keyword evidence="2" id="KW-1185">Reference proteome</keyword>